<feature type="compositionally biased region" description="Polar residues" evidence="1">
    <location>
        <begin position="1"/>
        <end position="11"/>
    </location>
</feature>
<feature type="compositionally biased region" description="Polar residues" evidence="1">
    <location>
        <begin position="20"/>
        <end position="38"/>
    </location>
</feature>
<dbReference type="EMBL" id="KB007904">
    <property type="protein sequence ID" value="ELR21381.1"/>
    <property type="molecule type" value="Genomic_DNA"/>
</dbReference>
<evidence type="ECO:0000313" key="3">
    <source>
        <dbReference type="Proteomes" id="UP000011083"/>
    </source>
</evidence>
<dbReference type="AlphaFoldDB" id="L8HAB1"/>
<feature type="region of interest" description="Disordered" evidence="1">
    <location>
        <begin position="213"/>
        <end position="259"/>
    </location>
</feature>
<organism evidence="2 3">
    <name type="scientific">Acanthamoeba castellanii (strain ATCC 30010 / Neff)</name>
    <dbReference type="NCBI Taxonomy" id="1257118"/>
    <lineage>
        <taxon>Eukaryota</taxon>
        <taxon>Amoebozoa</taxon>
        <taxon>Discosea</taxon>
        <taxon>Longamoebia</taxon>
        <taxon>Centramoebida</taxon>
        <taxon>Acanthamoebidae</taxon>
        <taxon>Acanthamoeba</taxon>
    </lineage>
</organism>
<evidence type="ECO:0000313" key="2">
    <source>
        <dbReference type="EMBL" id="ELR21381.1"/>
    </source>
</evidence>
<accession>L8HAB1</accession>
<evidence type="ECO:0000256" key="1">
    <source>
        <dbReference type="SAM" id="MobiDB-lite"/>
    </source>
</evidence>
<proteinExistence type="predicted"/>
<dbReference type="RefSeq" id="XP_004345925.1">
    <property type="nucleotide sequence ID" value="XM_004345875.1"/>
</dbReference>
<feature type="compositionally biased region" description="Low complexity" evidence="1">
    <location>
        <begin position="108"/>
        <end position="117"/>
    </location>
</feature>
<feature type="region of interest" description="Disordered" evidence="1">
    <location>
        <begin position="1"/>
        <end position="40"/>
    </location>
</feature>
<feature type="compositionally biased region" description="Polar residues" evidence="1">
    <location>
        <begin position="218"/>
        <end position="230"/>
    </location>
</feature>
<feature type="compositionally biased region" description="Low complexity" evidence="1">
    <location>
        <begin position="231"/>
        <end position="247"/>
    </location>
</feature>
<name>L8HAB1_ACACF</name>
<dbReference type="KEGG" id="acan:ACA1_183150"/>
<dbReference type="GeneID" id="14922273"/>
<keyword evidence="3" id="KW-1185">Reference proteome</keyword>
<sequence>MDDESNASSSGKMRIDALVSAQSISPTAPKSASWLATNGGNGEQHQIRSLHMLLIEAKRAALEDAFIEKRKEQKVRATTGPLDQPQLRPALATISSLPNPIPIPPSSPSSTKTTSSTSGVLNKRIFSRGLHIGAASSSVENLSFSVLNRTNSPASKTLRLPLSATAAEASKENIDVNRPADVEMKKITSTPPSSTLQQQPQPKLLKLTLGAGLPQQRRPLSNLPTLTRTHSFPPATSSPSTPSRSTTLNVRKRSLEASPSTAASARILVQSLPNVKIHVQKKIKLMPRPAGQVQARPEGVKNVLVYHF</sequence>
<gene>
    <name evidence="2" type="ORF">ACA1_183150</name>
</gene>
<dbReference type="VEuPathDB" id="AmoebaDB:ACA1_183150"/>
<feature type="region of interest" description="Disordered" evidence="1">
    <location>
        <begin position="95"/>
        <end position="117"/>
    </location>
</feature>
<dbReference type="Proteomes" id="UP000011083">
    <property type="component" value="Unassembled WGS sequence"/>
</dbReference>
<reference evidence="2 3" key="1">
    <citation type="journal article" date="2013" name="Genome Biol.">
        <title>Genome of Acanthamoeba castellanii highlights extensive lateral gene transfer and early evolution of tyrosine kinase signaling.</title>
        <authorList>
            <person name="Clarke M."/>
            <person name="Lohan A.J."/>
            <person name="Liu B."/>
            <person name="Lagkouvardos I."/>
            <person name="Roy S."/>
            <person name="Zafar N."/>
            <person name="Bertelli C."/>
            <person name="Schilde C."/>
            <person name="Kianianmomeni A."/>
            <person name="Burglin T.R."/>
            <person name="Frech C."/>
            <person name="Turcotte B."/>
            <person name="Kopec K.O."/>
            <person name="Synnott J.M."/>
            <person name="Choo C."/>
            <person name="Paponov I."/>
            <person name="Finkler A."/>
            <person name="Soon Heng Tan C."/>
            <person name="Hutchins A.P."/>
            <person name="Weinmeier T."/>
            <person name="Rattei T."/>
            <person name="Chu J.S."/>
            <person name="Gimenez G."/>
            <person name="Irimia M."/>
            <person name="Rigden D.J."/>
            <person name="Fitzpatrick D.A."/>
            <person name="Lorenzo-Morales J."/>
            <person name="Bateman A."/>
            <person name="Chiu C.H."/>
            <person name="Tang P."/>
            <person name="Hegemann P."/>
            <person name="Fromm H."/>
            <person name="Raoult D."/>
            <person name="Greub G."/>
            <person name="Miranda-Saavedra D."/>
            <person name="Chen N."/>
            <person name="Nash P."/>
            <person name="Ginger M.L."/>
            <person name="Horn M."/>
            <person name="Schaap P."/>
            <person name="Caler L."/>
            <person name="Loftus B."/>
        </authorList>
    </citation>
    <scope>NUCLEOTIDE SEQUENCE [LARGE SCALE GENOMIC DNA]</scope>
    <source>
        <strain evidence="2 3">Neff</strain>
    </source>
</reference>
<protein>
    <submittedName>
        <fullName evidence="2">Uncharacterized protein</fullName>
    </submittedName>
</protein>